<keyword evidence="2" id="KW-1185">Reference proteome</keyword>
<reference evidence="1" key="1">
    <citation type="submission" date="2023-04" db="EMBL/GenBank/DDBJ databases">
        <authorList>
            <consortium name="ELIXIR-Norway"/>
        </authorList>
    </citation>
    <scope>NUCLEOTIDE SEQUENCE [LARGE SCALE GENOMIC DNA]</scope>
</reference>
<sequence>MGWRFGEETERLALRSVPGSKSDSASLVLQHGYSSNESPIIPQSDQLWSLCAPGHPSSGLGNCLFLLMDSVKLSGVGYPQNSFSPRFALLYLGMRDSPRLLSISAHHHHPAFN</sequence>
<gene>
    <name evidence="1" type="ORF">MRATA1EN1_LOCUS21782</name>
</gene>
<evidence type="ECO:0000313" key="2">
    <source>
        <dbReference type="Proteomes" id="UP001176941"/>
    </source>
</evidence>
<evidence type="ECO:0000313" key="1">
    <source>
        <dbReference type="EMBL" id="CAI9172820.1"/>
    </source>
</evidence>
<organism evidence="1 2">
    <name type="scientific">Rangifer tarandus platyrhynchus</name>
    <name type="common">Svalbard reindeer</name>
    <dbReference type="NCBI Taxonomy" id="3082113"/>
    <lineage>
        <taxon>Eukaryota</taxon>
        <taxon>Metazoa</taxon>
        <taxon>Chordata</taxon>
        <taxon>Craniata</taxon>
        <taxon>Vertebrata</taxon>
        <taxon>Euteleostomi</taxon>
        <taxon>Mammalia</taxon>
        <taxon>Eutheria</taxon>
        <taxon>Laurasiatheria</taxon>
        <taxon>Artiodactyla</taxon>
        <taxon>Ruminantia</taxon>
        <taxon>Pecora</taxon>
        <taxon>Cervidae</taxon>
        <taxon>Odocoileinae</taxon>
        <taxon>Rangifer</taxon>
    </lineage>
</organism>
<dbReference type="EMBL" id="OX459969">
    <property type="protein sequence ID" value="CAI9172820.1"/>
    <property type="molecule type" value="Genomic_DNA"/>
</dbReference>
<dbReference type="Proteomes" id="UP001176941">
    <property type="component" value="Chromosome 33"/>
</dbReference>
<name>A0ABN8ZH78_RANTA</name>
<protein>
    <submittedName>
        <fullName evidence="1">Uncharacterized protein</fullName>
    </submittedName>
</protein>
<accession>A0ABN8ZH78</accession>
<proteinExistence type="predicted"/>